<evidence type="ECO:0000256" key="7">
    <source>
        <dbReference type="ARBA" id="ARBA00022801"/>
    </source>
</evidence>
<dbReference type="Gene3D" id="3.20.20.80">
    <property type="entry name" value="Glycosidases"/>
    <property type="match status" value="1"/>
</dbReference>
<dbReference type="GO" id="GO:0005975">
    <property type="term" value="P:carbohydrate metabolic process"/>
    <property type="evidence" value="ECO:0007669"/>
    <property type="project" value="InterPro"/>
</dbReference>
<dbReference type="GO" id="GO:0004567">
    <property type="term" value="F:beta-mannosidase activity"/>
    <property type="evidence" value="ECO:0007669"/>
    <property type="project" value="UniProtKB-EC"/>
</dbReference>
<evidence type="ECO:0000256" key="5">
    <source>
        <dbReference type="ARBA" id="ARBA00012754"/>
    </source>
</evidence>
<keyword evidence="7" id="KW-0378">Hydrolase</keyword>
<dbReference type="GO" id="GO:0006516">
    <property type="term" value="P:glycoprotein catabolic process"/>
    <property type="evidence" value="ECO:0007669"/>
    <property type="project" value="TreeGrafter"/>
</dbReference>
<dbReference type="InterPro" id="IPR050887">
    <property type="entry name" value="Beta-mannosidase_GH2"/>
</dbReference>
<reference evidence="17" key="1">
    <citation type="submission" date="2025-08" db="UniProtKB">
        <authorList>
            <consortium name="RefSeq"/>
        </authorList>
    </citation>
    <scope>IDENTIFICATION</scope>
    <source>
        <tissue evidence="17">Entire body</tissue>
    </source>
</reference>
<dbReference type="InterPro" id="IPR041447">
    <property type="entry name" value="Mannosidase_ig"/>
</dbReference>
<keyword evidence="16" id="KW-1185">Reference proteome</keyword>
<dbReference type="Pfam" id="PF17753">
    <property type="entry name" value="Ig_mannosidase"/>
    <property type="match status" value="1"/>
</dbReference>
<evidence type="ECO:0000256" key="4">
    <source>
        <dbReference type="ARBA" id="ARBA00007401"/>
    </source>
</evidence>
<dbReference type="Gene3D" id="2.60.120.260">
    <property type="entry name" value="Galactose-binding domain-like"/>
    <property type="match status" value="1"/>
</dbReference>
<keyword evidence="8" id="KW-0325">Glycoprotein</keyword>
<evidence type="ECO:0000259" key="14">
    <source>
        <dbReference type="Pfam" id="PF17786"/>
    </source>
</evidence>
<dbReference type="PANTHER" id="PTHR43730">
    <property type="entry name" value="BETA-MANNOSIDASE"/>
    <property type="match status" value="1"/>
</dbReference>
<sequence>MDYRSKWFVLTVLYLFLHFTLPAVIQPLNGTWRVKDVGNIYSLPATVPGSIYADLMNSDIIGDIYYGNNDIDTRWVSKMDWIYSRVFDVDPEILYQQNINLVMEGIDTFATVILNGVEVAYTKNMFLRYIFDVKNYLKEGANNITMIFYSPVNKARELFDKHNNYVGLPQCVEDSYNGECHVNFIRKMQSSFAWDWGPAFPSMGIWKPVFLEAYNYSVIRDVTIEIIHDTTTDMWDVDVNVYLAGNGGSQCNQGTLVISLDTENDTISNVYEVNIAPNGTVQHANVSIPKYHVRPWWPNGYGDQVLYKFNVTFTSADGSEKSEKIIRVGFRTIELIQDDVGNGTTFYFKVNSVPIFAKGTNIIPISMLPEQLQNETQWRFLFQSAKEVNMNMVRNWGGGTYKPDLFYELADEYGILIWQDFMFACAMYPVEDDFLENVRQEVEGTVKRVQHHPSIALWAANNENEAAIAYNWYGTDINYNLYKADYIKLYVETIAPEVFLYDKSKPFTTSSPTNGVKSVQQGFIGTLPECSQYGDTHYYDYSVDSWDADTFPRTKFASEYGFESLPSLYTMRTATNNSNDLQIFSKFMINRQHHYGAEGYNQMLFLIKLRLRLPSVDSENFMKTFIYYSQIQQAMAVKMQSEFYRAMQNTLFEDGSGLSMGALYWQLNDVWAARLHEISISKNLFTYVDFEYTYQHILDSQNRWKMLHYYAKDFFAPVIVTGYLARTGNLQIYLVSDKVDTIPNVTVNIRVQNWMSFEPVAEEKIKVDMQPLRSTLIKSFFVDNYLASNGCGSLGIASKHCFIYLTVNDPFSSIAPDNYVFPIPLKDALIPTPALKIVSVDMVSPDGKEYDIGLESDNIALYVWLETAEILGKFSKNGFLMLTPSATVKFYANEPTTTQQLTAALTVTNLFDEQYL</sequence>
<dbReference type="InterPro" id="IPR017853">
    <property type="entry name" value="GH"/>
</dbReference>
<keyword evidence="9" id="KW-0458">Lysosome</keyword>
<proteinExistence type="inferred from homology"/>
<dbReference type="Gene3D" id="2.60.40.10">
    <property type="entry name" value="Immunoglobulins"/>
    <property type="match status" value="3"/>
</dbReference>
<evidence type="ECO:0000259" key="15">
    <source>
        <dbReference type="Pfam" id="PF22666"/>
    </source>
</evidence>
<evidence type="ECO:0000256" key="3">
    <source>
        <dbReference type="ARBA" id="ARBA00004740"/>
    </source>
</evidence>
<dbReference type="InterPro" id="IPR041625">
    <property type="entry name" value="Beta-mannosidase_Ig"/>
</dbReference>
<dbReference type="SUPFAM" id="SSF51445">
    <property type="entry name" value="(Trans)glycosidases"/>
    <property type="match status" value="1"/>
</dbReference>
<dbReference type="InterPro" id="IPR013783">
    <property type="entry name" value="Ig-like_fold"/>
</dbReference>
<keyword evidence="6 12" id="KW-0732">Signal</keyword>
<dbReference type="InterPro" id="IPR036156">
    <property type="entry name" value="Beta-gal/glucu_dom_sf"/>
</dbReference>
<evidence type="ECO:0000256" key="8">
    <source>
        <dbReference type="ARBA" id="ARBA00023180"/>
    </source>
</evidence>
<dbReference type="InParanoid" id="A0A7F5RKR9"/>
<feature type="signal peptide" evidence="12">
    <location>
        <begin position="1"/>
        <end position="22"/>
    </location>
</feature>
<feature type="domain" description="Mannosidase Ig/CBM-like" evidence="14">
    <location>
        <begin position="728"/>
        <end position="827"/>
    </location>
</feature>
<dbReference type="InterPro" id="IPR008979">
    <property type="entry name" value="Galactose-bd-like_sf"/>
</dbReference>
<dbReference type="GO" id="GO:0005764">
    <property type="term" value="C:lysosome"/>
    <property type="evidence" value="ECO:0007669"/>
    <property type="project" value="UniProtKB-SubCell"/>
</dbReference>
<dbReference type="SUPFAM" id="SSF49785">
    <property type="entry name" value="Galactose-binding domain-like"/>
    <property type="match status" value="1"/>
</dbReference>
<dbReference type="FunCoup" id="A0A7F5RKR9">
    <property type="interactions" value="505"/>
</dbReference>
<dbReference type="Pfam" id="PF22666">
    <property type="entry name" value="Glyco_hydro_2_N2"/>
    <property type="match status" value="1"/>
</dbReference>
<evidence type="ECO:0000313" key="17">
    <source>
        <dbReference type="RefSeq" id="XP_025836613.1"/>
    </source>
</evidence>
<evidence type="ECO:0000256" key="6">
    <source>
        <dbReference type="ARBA" id="ARBA00022729"/>
    </source>
</evidence>
<dbReference type="RefSeq" id="XP_025836613.1">
    <property type="nucleotide sequence ID" value="XM_025980828.1"/>
</dbReference>
<keyword evidence="10" id="KW-0326">Glycosidase</keyword>
<dbReference type="SUPFAM" id="SSF49303">
    <property type="entry name" value="beta-Galactosidase/glucuronidase domain"/>
    <property type="match status" value="2"/>
</dbReference>
<dbReference type="GO" id="GO:0005576">
    <property type="term" value="C:extracellular region"/>
    <property type="evidence" value="ECO:0007669"/>
    <property type="project" value="UniProtKB-SubCell"/>
</dbReference>
<feature type="domain" description="Beta-mannosidase-like galactose-binding" evidence="15">
    <location>
        <begin position="32"/>
        <end position="207"/>
    </location>
</feature>
<gene>
    <name evidence="17" type="primary">LOC108744435</name>
</gene>
<dbReference type="Pfam" id="PF17786">
    <property type="entry name" value="Mannosidase_ig"/>
    <property type="match status" value="1"/>
</dbReference>
<evidence type="ECO:0000256" key="12">
    <source>
        <dbReference type="SAM" id="SignalP"/>
    </source>
</evidence>
<comment type="similarity">
    <text evidence="4">Belongs to the glycosyl hydrolase 2 family.</text>
</comment>
<evidence type="ECO:0000259" key="13">
    <source>
        <dbReference type="Pfam" id="PF17753"/>
    </source>
</evidence>
<organism evidence="16 17">
    <name type="scientific">Agrilus planipennis</name>
    <name type="common">Emerald ash borer</name>
    <name type="synonym">Agrilus marcopoli</name>
    <dbReference type="NCBI Taxonomy" id="224129"/>
    <lineage>
        <taxon>Eukaryota</taxon>
        <taxon>Metazoa</taxon>
        <taxon>Ecdysozoa</taxon>
        <taxon>Arthropoda</taxon>
        <taxon>Hexapoda</taxon>
        <taxon>Insecta</taxon>
        <taxon>Pterygota</taxon>
        <taxon>Neoptera</taxon>
        <taxon>Endopterygota</taxon>
        <taxon>Coleoptera</taxon>
        <taxon>Polyphaga</taxon>
        <taxon>Elateriformia</taxon>
        <taxon>Buprestoidea</taxon>
        <taxon>Buprestidae</taxon>
        <taxon>Agrilinae</taxon>
        <taxon>Agrilus</taxon>
    </lineage>
</organism>
<dbReference type="EC" id="3.2.1.25" evidence="5"/>
<comment type="subcellular location">
    <subcellularLocation>
        <location evidence="2">Lysosome</location>
    </subcellularLocation>
</comment>
<name>A0A7F5RKR9_AGRPL</name>
<evidence type="ECO:0000313" key="16">
    <source>
        <dbReference type="Proteomes" id="UP000192223"/>
    </source>
</evidence>
<dbReference type="FunFam" id="2.60.120.260:FF:000060">
    <property type="entry name" value="Probable beta-mannosidase"/>
    <property type="match status" value="1"/>
</dbReference>
<evidence type="ECO:0000256" key="10">
    <source>
        <dbReference type="ARBA" id="ARBA00023295"/>
    </source>
</evidence>
<dbReference type="KEGG" id="apln:108744435"/>
<dbReference type="OrthoDB" id="2866996at2759"/>
<dbReference type="Proteomes" id="UP000192223">
    <property type="component" value="Unplaced"/>
</dbReference>
<dbReference type="InterPro" id="IPR054593">
    <property type="entry name" value="Beta-mannosidase-like_N2"/>
</dbReference>
<feature type="chain" id="PRO_5029010333" description="beta-mannosidase" evidence="12">
    <location>
        <begin position="23"/>
        <end position="916"/>
    </location>
</feature>
<dbReference type="PANTHER" id="PTHR43730:SF1">
    <property type="entry name" value="BETA-MANNOSIDASE"/>
    <property type="match status" value="1"/>
</dbReference>
<dbReference type="GeneID" id="108744435"/>
<evidence type="ECO:0000256" key="11">
    <source>
        <dbReference type="ARBA" id="ARBA00033445"/>
    </source>
</evidence>
<comment type="catalytic activity">
    <reaction evidence="1">
        <text>Hydrolysis of terminal, non-reducing beta-D-mannose residues in beta-D-mannosides.</text>
        <dbReference type="EC" id="3.2.1.25"/>
    </reaction>
</comment>
<accession>A0A7F5RKR9</accession>
<evidence type="ECO:0000256" key="2">
    <source>
        <dbReference type="ARBA" id="ARBA00004371"/>
    </source>
</evidence>
<feature type="domain" description="Beta-mannosidase Ig-fold" evidence="13">
    <location>
        <begin position="841"/>
        <end position="912"/>
    </location>
</feature>
<evidence type="ECO:0000256" key="9">
    <source>
        <dbReference type="ARBA" id="ARBA00023228"/>
    </source>
</evidence>
<dbReference type="FunFam" id="3.20.20.80:FF:000050">
    <property type="entry name" value="Beta-mannosidase B"/>
    <property type="match status" value="1"/>
</dbReference>
<comment type="pathway">
    <text evidence="3">Glycan metabolism; N-glycan degradation.</text>
</comment>
<protein>
    <recommendedName>
        <fullName evidence="5">beta-mannosidase</fullName>
        <ecNumber evidence="5">3.2.1.25</ecNumber>
    </recommendedName>
    <alternativeName>
        <fullName evidence="11">Mannanase</fullName>
    </alternativeName>
</protein>
<dbReference type="AlphaFoldDB" id="A0A7F5RKR9"/>
<evidence type="ECO:0000256" key="1">
    <source>
        <dbReference type="ARBA" id="ARBA00000829"/>
    </source>
</evidence>